<reference evidence="4" key="1">
    <citation type="submission" date="2017-07" db="EMBL/GenBank/DDBJ databases">
        <title>Taro Niue Genome Assembly and Annotation.</title>
        <authorList>
            <person name="Atibalentja N."/>
            <person name="Keating K."/>
            <person name="Fields C.J."/>
        </authorList>
    </citation>
    <scope>NUCLEOTIDE SEQUENCE</scope>
    <source>
        <strain evidence="4">Niue_2</strain>
        <tissue evidence="4">Leaf</tissue>
    </source>
</reference>
<dbReference type="Gene3D" id="1.10.238.10">
    <property type="entry name" value="EF-hand"/>
    <property type="match status" value="1"/>
</dbReference>
<feature type="compositionally biased region" description="Polar residues" evidence="2">
    <location>
        <begin position="208"/>
        <end position="217"/>
    </location>
</feature>
<dbReference type="SMART" id="SM00054">
    <property type="entry name" value="EFh"/>
    <property type="match status" value="2"/>
</dbReference>
<accession>A0A843WEG1</accession>
<feature type="compositionally biased region" description="Basic residues" evidence="2">
    <location>
        <begin position="80"/>
        <end position="89"/>
    </location>
</feature>
<dbReference type="PROSITE" id="PS00018">
    <property type="entry name" value="EF_HAND_1"/>
    <property type="match status" value="1"/>
</dbReference>
<dbReference type="CDD" id="cd00051">
    <property type="entry name" value="EFh"/>
    <property type="match status" value="1"/>
</dbReference>
<name>A0A843WEG1_COLES</name>
<dbReference type="GO" id="GO:0005509">
    <property type="term" value="F:calcium ion binding"/>
    <property type="evidence" value="ECO:0007669"/>
    <property type="project" value="InterPro"/>
</dbReference>
<feature type="region of interest" description="Disordered" evidence="2">
    <location>
        <begin position="1"/>
        <end position="41"/>
    </location>
</feature>
<dbReference type="Pfam" id="PF13499">
    <property type="entry name" value="EF-hand_7"/>
    <property type="match status" value="1"/>
</dbReference>
<dbReference type="InterPro" id="IPR018247">
    <property type="entry name" value="EF_Hand_1_Ca_BS"/>
</dbReference>
<keyword evidence="5" id="KW-1185">Reference proteome</keyword>
<dbReference type="Proteomes" id="UP000652761">
    <property type="component" value="Unassembled WGS sequence"/>
</dbReference>
<sequence>MASSTSSPAKRTSKRGSGRSASGGQDDEGTTEYEKQRLSRIRENQERLEALGLRTLASALLGSSASGKQGQVSKEEKAGTSRRQKKKGHGGNADDEDDEYRPSEEDQGDGNFSSGEEETEEEEASSPGARRLPRGKGQKKASSNAVKVGKKLPIQSNMDQLGDMDDDAALQQAIALSLEKPMKCSAAESNMVSQNSNDFVNTECHGKNNVNNIQQTPGRGKRRKPNVNRPQMSEDELVAYFFSIDESGKGSITLRDLMRMAVAHDFCWTDKEITDMIYLFDSNKDGQLGLDDFRKIASRCNMIQESGNG</sequence>
<dbReference type="SUPFAM" id="SSF47473">
    <property type="entry name" value="EF-hand"/>
    <property type="match status" value="1"/>
</dbReference>
<keyword evidence="1" id="KW-0106">Calcium</keyword>
<evidence type="ECO:0000256" key="1">
    <source>
        <dbReference type="ARBA" id="ARBA00022837"/>
    </source>
</evidence>
<dbReference type="PROSITE" id="PS50222">
    <property type="entry name" value="EF_HAND_2"/>
    <property type="match status" value="1"/>
</dbReference>
<feature type="compositionally biased region" description="Acidic residues" evidence="2">
    <location>
        <begin position="115"/>
        <end position="124"/>
    </location>
</feature>
<comment type="caution">
    <text evidence="4">The sequence shown here is derived from an EMBL/GenBank/DDBJ whole genome shotgun (WGS) entry which is preliminary data.</text>
</comment>
<dbReference type="EMBL" id="NMUH01004466">
    <property type="protein sequence ID" value="MQM09763.1"/>
    <property type="molecule type" value="Genomic_DNA"/>
</dbReference>
<dbReference type="OrthoDB" id="293868at2759"/>
<dbReference type="InterPro" id="IPR002048">
    <property type="entry name" value="EF_hand_dom"/>
</dbReference>
<evidence type="ECO:0000313" key="5">
    <source>
        <dbReference type="Proteomes" id="UP000652761"/>
    </source>
</evidence>
<dbReference type="AlphaFoldDB" id="A0A843WEG1"/>
<feature type="region of interest" description="Disordered" evidence="2">
    <location>
        <begin position="202"/>
        <end position="229"/>
    </location>
</feature>
<dbReference type="InterPro" id="IPR011992">
    <property type="entry name" value="EF-hand-dom_pair"/>
</dbReference>
<evidence type="ECO:0000259" key="3">
    <source>
        <dbReference type="PROSITE" id="PS50222"/>
    </source>
</evidence>
<evidence type="ECO:0000256" key="2">
    <source>
        <dbReference type="SAM" id="MobiDB-lite"/>
    </source>
</evidence>
<evidence type="ECO:0000313" key="4">
    <source>
        <dbReference type="EMBL" id="MQM09763.1"/>
    </source>
</evidence>
<feature type="region of interest" description="Disordered" evidence="2">
    <location>
        <begin position="61"/>
        <end position="150"/>
    </location>
</feature>
<gene>
    <name evidence="4" type="ORF">Taro_042648</name>
</gene>
<protein>
    <recommendedName>
        <fullName evidence="3">EF-hand domain-containing protein</fullName>
    </recommendedName>
</protein>
<organism evidence="4 5">
    <name type="scientific">Colocasia esculenta</name>
    <name type="common">Wild taro</name>
    <name type="synonym">Arum esculentum</name>
    <dbReference type="NCBI Taxonomy" id="4460"/>
    <lineage>
        <taxon>Eukaryota</taxon>
        <taxon>Viridiplantae</taxon>
        <taxon>Streptophyta</taxon>
        <taxon>Embryophyta</taxon>
        <taxon>Tracheophyta</taxon>
        <taxon>Spermatophyta</taxon>
        <taxon>Magnoliopsida</taxon>
        <taxon>Liliopsida</taxon>
        <taxon>Araceae</taxon>
        <taxon>Aroideae</taxon>
        <taxon>Colocasieae</taxon>
        <taxon>Colocasia</taxon>
    </lineage>
</organism>
<feature type="domain" description="EF-hand" evidence="3">
    <location>
        <begin position="268"/>
        <end position="303"/>
    </location>
</feature>
<feature type="compositionally biased region" description="Basic and acidic residues" evidence="2">
    <location>
        <begin position="32"/>
        <end position="41"/>
    </location>
</feature>
<proteinExistence type="predicted"/>